<evidence type="ECO:0000313" key="2">
    <source>
        <dbReference type="EMBL" id="QTA92594.1"/>
    </source>
</evidence>
<dbReference type="AlphaFoldDB" id="A0A975GT10"/>
<reference evidence="2" key="1">
    <citation type="journal article" date="2021" name="Microb. Physiol.">
        <title>Proteogenomic Insights into the Physiology of Marine, Sulfate-Reducing, Filamentous Desulfonema limicola and Desulfonema magnum.</title>
        <authorList>
            <person name="Schnaars V."/>
            <person name="Wohlbrand L."/>
            <person name="Scheve S."/>
            <person name="Hinrichs C."/>
            <person name="Reinhardt R."/>
            <person name="Rabus R."/>
        </authorList>
    </citation>
    <scope>NUCLEOTIDE SEQUENCE</scope>
    <source>
        <strain evidence="2">4be13</strain>
    </source>
</reference>
<accession>A0A975GT10</accession>
<keyword evidence="3" id="KW-1185">Reference proteome</keyword>
<evidence type="ECO:0000256" key="1">
    <source>
        <dbReference type="SAM" id="MobiDB-lite"/>
    </source>
</evidence>
<protein>
    <submittedName>
        <fullName evidence="2">Uncharacterized protein</fullName>
    </submittedName>
</protein>
<feature type="region of interest" description="Disordered" evidence="1">
    <location>
        <begin position="18"/>
        <end position="39"/>
    </location>
</feature>
<dbReference type="Proteomes" id="UP000663722">
    <property type="component" value="Chromosome"/>
</dbReference>
<dbReference type="EMBL" id="CP061800">
    <property type="protein sequence ID" value="QTA92594.1"/>
    <property type="molecule type" value="Genomic_DNA"/>
</dbReference>
<evidence type="ECO:0000313" key="3">
    <source>
        <dbReference type="Proteomes" id="UP000663722"/>
    </source>
</evidence>
<name>A0A975GT10_9BACT</name>
<gene>
    <name evidence="2" type="ORF">dnm_086790</name>
</gene>
<organism evidence="2 3">
    <name type="scientific">Desulfonema magnum</name>
    <dbReference type="NCBI Taxonomy" id="45655"/>
    <lineage>
        <taxon>Bacteria</taxon>
        <taxon>Pseudomonadati</taxon>
        <taxon>Thermodesulfobacteriota</taxon>
        <taxon>Desulfobacteria</taxon>
        <taxon>Desulfobacterales</taxon>
        <taxon>Desulfococcaceae</taxon>
        <taxon>Desulfonema</taxon>
    </lineage>
</organism>
<dbReference type="KEGG" id="dmm:dnm_086790"/>
<sequence>MIIYLSVARKVFRLSRGGHDGRGRNPAFSGRGDTSSGKKAGFLCRPAYSPETFRSADSVKAIFFNACDFVSHNETFLLK</sequence>
<proteinExistence type="predicted"/>